<dbReference type="EMBL" id="GIFC01009470">
    <property type="protein sequence ID" value="MXU91553.1"/>
    <property type="molecule type" value="Transcribed_RNA"/>
</dbReference>
<accession>A0A6B0UPJ3</accession>
<organism evidence="1">
    <name type="scientific">Ixodes ricinus</name>
    <name type="common">Common tick</name>
    <name type="synonym">Acarus ricinus</name>
    <dbReference type="NCBI Taxonomy" id="34613"/>
    <lineage>
        <taxon>Eukaryota</taxon>
        <taxon>Metazoa</taxon>
        <taxon>Ecdysozoa</taxon>
        <taxon>Arthropoda</taxon>
        <taxon>Chelicerata</taxon>
        <taxon>Arachnida</taxon>
        <taxon>Acari</taxon>
        <taxon>Parasitiformes</taxon>
        <taxon>Ixodida</taxon>
        <taxon>Ixodoidea</taxon>
        <taxon>Ixodidae</taxon>
        <taxon>Ixodinae</taxon>
        <taxon>Ixodes</taxon>
    </lineage>
</organism>
<dbReference type="AlphaFoldDB" id="A0A6B0UPJ3"/>
<sequence length="123" mass="14397">MLRGELPQKLCIKKWHCAAESAQVPATSTGRDQWLAAISAEQLRASQNTESTRFICPLRFVQSDYVEFAGVKKGVTYHLVQRRFVHNIFYLSDNYKNGMWKYCKMLDNKIVCPLRHRTWVRCL</sequence>
<name>A0A6B0UPJ3_IXORI</name>
<proteinExistence type="predicted"/>
<evidence type="ECO:0000313" key="1">
    <source>
        <dbReference type="EMBL" id="MXU91553.1"/>
    </source>
</evidence>
<protein>
    <submittedName>
        <fullName evidence="1">Uncharacterized protein</fullName>
    </submittedName>
</protein>
<reference evidence="1" key="1">
    <citation type="submission" date="2019-12" db="EMBL/GenBank/DDBJ databases">
        <title>An insight into the sialome of adult female Ixodes ricinus ticks feeding for 6 days.</title>
        <authorList>
            <person name="Perner J."/>
            <person name="Ribeiro J.M.C."/>
        </authorList>
    </citation>
    <scope>NUCLEOTIDE SEQUENCE</scope>
    <source>
        <strain evidence="1">Semi-engorged</strain>
        <tissue evidence="1">Salivary glands</tissue>
    </source>
</reference>